<organism evidence="5">
    <name type="scientific">hydrothermal vent metagenome</name>
    <dbReference type="NCBI Taxonomy" id="652676"/>
    <lineage>
        <taxon>unclassified sequences</taxon>
        <taxon>metagenomes</taxon>
        <taxon>ecological metagenomes</taxon>
    </lineage>
</organism>
<reference evidence="5" key="1">
    <citation type="submission" date="2018-06" db="EMBL/GenBank/DDBJ databases">
        <authorList>
            <person name="Zhirakovskaya E."/>
        </authorList>
    </citation>
    <scope>NUCLEOTIDE SEQUENCE</scope>
</reference>
<proteinExistence type="inferred from homology"/>
<evidence type="ECO:0000256" key="2">
    <source>
        <dbReference type="ARBA" id="ARBA00010742"/>
    </source>
</evidence>
<dbReference type="Gene3D" id="3.40.190.10">
    <property type="entry name" value="Periplasmic binding protein-like II"/>
    <property type="match status" value="2"/>
</dbReference>
<comment type="subcellular location">
    <subcellularLocation>
        <location evidence="1">Periplasm</location>
    </subcellularLocation>
</comment>
<keyword evidence="3" id="KW-0732">Signal</keyword>
<accession>A0A3B1B398</accession>
<protein>
    <submittedName>
        <fullName evidence="5">Hydroxymethylpyrimidine ABC transporter, substrate-binding component</fullName>
    </submittedName>
</protein>
<gene>
    <name evidence="5" type="ORF">MNBD_GAMMA24-1799</name>
</gene>
<evidence type="ECO:0000256" key="1">
    <source>
        <dbReference type="ARBA" id="ARBA00004418"/>
    </source>
</evidence>
<dbReference type="InterPro" id="IPR015168">
    <property type="entry name" value="SsuA/THI5"/>
</dbReference>
<evidence type="ECO:0000259" key="4">
    <source>
        <dbReference type="Pfam" id="PF09084"/>
    </source>
</evidence>
<evidence type="ECO:0000313" key="5">
    <source>
        <dbReference type="EMBL" id="VAX12809.1"/>
    </source>
</evidence>
<dbReference type="Pfam" id="PF09084">
    <property type="entry name" value="NMT1"/>
    <property type="match status" value="1"/>
</dbReference>
<dbReference type="AlphaFoldDB" id="A0A3B1B398"/>
<dbReference type="PANTHER" id="PTHR30024:SF47">
    <property type="entry name" value="TAURINE-BINDING PERIPLASMIC PROTEIN"/>
    <property type="match status" value="1"/>
</dbReference>
<evidence type="ECO:0000256" key="3">
    <source>
        <dbReference type="ARBA" id="ARBA00022729"/>
    </source>
</evidence>
<feature type="domain" description="SsuA/THI5-like" evidence="4">
    <location>
        <begin position="73"/>
        <end position="275"/>
    </location>
</feature>
<dbReference type="EMBL" id="UOFZ01000064">
    <property type="protein sequence ID" value="VAX12809.1"/>
    <property type="molecule type" value="Genomic_DNA"/>
</dbReference>
<dbReference type="SUPFAM" id="SSF53850">
    <property type="entry name" value="Periplasmic binding protein-like II"/>
    <property type="match status" value="1"/>
</dbReference>
<name>A0A3B1B398_9ZZZZ</name>
<sequence length="349" mass="38678">MLLVARVKFSMLLGLCCTAIHHLQSTGEAFSGVFMNGFIRNGFFLCFFLLLACRSETQPPLRIGSNLWLGYEPVYLARELGYLSEDDVWLVEMRSASQVLELLASGNLEGGMLTLDETLTAVQHGVPLEVVAVIDISNGADVLLARPGIELNDLKGRRIGVENMAVGAMLLEGALLAAGLKVADVKLVPLEVSDHEAAYLQGKIDAVVTFEPTRTRLLKQGARQIFDSSLIPGQIVDVLAVRSDMNKREHQRQIRLLVAAYFKSLDYMRMHKREAAEHIAPRLHLSVDEVLDSYRGVQMADLEMNRKFLEHGELNSLAGRLQTLMLNNSLLNQAVDSHLANSQYLPGKR</sequence>
<dbReference type="GO" id="GO:0042597">
    <property type="term" value="C:periplasmic space"/>
    <property type="evidence" value="ECO:0007669"/>
    <property type="project" value="UniProtKB-SubCell"/>
</dbReference>
<dbReference type="PANTHER" id="PTHR30024">
    <property type="entry name" value="ALIPHATIC SULFONATES-BINDING PROTEIN-RELATED"/>
    <property type="match status" value="1"/>
</dbReference>
<comment type="similarity">
    <text evidence="2">Belongs to the bacterial solute-binding protein SsuA/TauA family.</text>
</comment>